<sequence>MARSFTGARSGAKAPFSSAPYSSGPAKPNGEKGEPGTGRKQKKKKATQDGSLVSAMRALDERPKGKGKPSADPEAGEPKKMESGGKKRRSAADAAEEETAMQGLNVYEYAPDHVKRSRTEAHKFELTRDEAAFAGGSSRGGKRGLRGRNPLNDASDDEGSDDDDGDDMAKRIRKAARMIASDQLMRFEEDEELDGGSEEVDSDAAWNGSEGTDEERWGDAMRVLRKGDGKKQGKKAKGKDKVLARSIDRLPTEDEASDEDEINVDLSDSDMDMDDTATRSKPSKSNGQDDGKSFKPNLGAFADGSDDGEEDDFSELASEDDGSDVEEFSGFAGADDASDDDEEDAEMISEPSLPSDAEFDSDEDDTHPVNLRDFVDSLPGGKKRKVAFEDGEAVAEGVADEAAGKKKRRVLPSMQGPGGREEGGDFGLNPTTKLALTSLLASDPSFKSSATALLKADMASKDSKSGPTSILKQGTLSAPLPTVVTERLAREAAYEQTKGEGDKWGGVMKRIKEAEYLKFPLQVGGTAGAAGQAGSGKERRRGGVKTSGDLVGGFQPTNALESAVTALLESANLQDAQIAKAEEDALKGQDLTVEEIAQRRSELRRQRELLFREEARAKRISKIKSKTYRKIARKRAAKAGGGEMDLEDLRRLDPERAEEEALKMETARARERATLKHSAKGGRWARAQHGAGETDGKRKEIEDMLSQKERLTRKIQGRDSDASSDDDSEDDEDDDGEDDDVIRGDAFDELKALQEKSRRLEEETAQSKPSGIFGMKFMQRAMAKDKARVDEEEAELRRQLEEYSDEGVGSDDGGDSDRDPDAAQSMRVANNPGRMVFSANANSLKETAHKRHGNVQNGVDSEDDEAAVSQSLPTLKESEKASIRPLFEAPEPQEESNPWAELGGEGTGGRARKRNTEVNVKTASAVDKANLALKKQEKTKTREAKNRAADDAAVDIDLDSAALLKGKSKAKNSLALSDGEGSDQDEEFEAGPSNVPKAFKQRDLVAQAFAGDNVIEDFAAEKQRVMEADAPREEDATLAGWGAWGGKGVKKNKNAKKFTKVIAGVDATARKDHGKANVIINEKKDKKAAKYMLKDLPYPYTSAAQYEASFATPVGADWNAIATHQRATMPRVTKKPGAIIDPVSRMF</sequence>
<keyword evidence="2" id="KW-1185">Reference proteome</keyword>
<evidence type="ECO:0000313" key="2">
    <source>
        <dbReference type="Proteomes" id="UP001230649"/>
    </source>
</evidence>
<name>A0ACC2WAG9_9TREE</name>
<comment type="caution">
    <text evidence="1">The sequence shown here is derived from an EMBL/GenBank/DDBJ whole genome shotgun (WGS) entry which is preliminary data.</text>
</comment>
<proteinExistence type="predicted"/>
<accession>A0ACC2WAG9</accession>
<dbReference type="Proteomes" id="UP001230649">
    <property type="component" value="Unassembled WGS sequence"/>
</dbReference>
<protein>
    <submittedName>
        <fullName evidence="1">Uncharacterized protein</fullName>
    </submittedName>
</protein>
<evidence type="ECO:0000313" key="1">
    <source>
        <dbReference type="EMBL" id="KAJ9108320.1"/>
    </source>
</evidence>
<organism evidence="1 2">
    <name type="scientific">Naganishia adeliensis</name>
    <dbReference type="NCBI Taxonomy" id="92952"/>
    <lineage>
        <taxon>Eukaryota</taxon>
        <taxon>Fungi</taxon>
        <taxon>Dikarya</taxon>
        <taxon>Basidiomycota</taxon>
        <taxon>Agaricomycotina</taxon>
        <taxon>Tremellomycetes</taxon>
        <taxon>Filobasidiales</taxon>
        <taxon>Filobasidiaceae</taxon>
        <taxon>Naganishia</taxon>
    </lineage>
</organism>
<reference evidence="1" key="1">
    <citation type="submission" date="2023-04" db="EMBL/GenBank/DDBJ databases">
        <title>Draft Genome sequencing of Naganishia species isolated from polar environments using Oxford Nanopore Technology.</title>
        <authorList>
            <person name="Leo P."/>
            <person name="Venkateswaran K."/>
        </authorList>
    </citation>
    <scope>NUCLEOTIDE SEQUENCE</scope>
    <source>
        <strain evidence="1">MNA-CCFEE 5262</strain>
    </source>
</reference>
<dbReference type="EMBL" id="JASBWS010000032">
    <property type="protein sequence ID" value="KAJ9108320.1"/>
    <property type="molecule type" value="Genomic_DNA"/>
</dbReference>
<gene>
    <name evidence="1" type="ORF">QFC20_003481</name>
</gene>